<protein>
    <submittedName>
        <fullName evidence="2">Uncharacterized protein</fullName>
    </submittedName>
</protein>
<keyword evidence="3" id="KW-1185">Reference proteome</keyword>
<accession>A0A3D8J5G4</accession>
<evidence type="ECO:0000256" key="1">
    <source>
        <dbReference type="SAM" id="MobiDB-lite"/>
    </source>
</evidence>
<feature type="region of interest" description="Disordered" evidence="1">
    <location>
        <begin position="1"/>
        <end position="34"/>
    </location>
</feature>
<reference evidence="2 3" key="1">
    <citation type="submission" date="2018-04" db="EMBL/GenBank/DDBJ databases">
        <title>Novel Campyloabacter and Helicobacter Species and Strains.</title>
        <authorList>
            <person name="Mannion A.J."/>
            <person name="Shen Z."/>
            <person name="Fox J.G."/>
        </authorList>
    </citation>
    <scope>NUCLEOTIDE SEQUENCE [LARGE SCALE GENOMIC DNA]</scope>
    <source>
        <strain evidence="2 3">MIT 04-9366</strain>
    </source>
</reference>
<feature type="compositionally biased region" description="Polar residues" evidence="1">
    <location>
        <begin position="1"/>
        <end position="28"/>
    </location>
</feature>
<dbReference type="AlphaFoldDB" id="A0A3D8J5G4"/>
<comment type="caution">
    <text evidence="2">The sequence shown here is derived from an EMBL/GenBank/DDBJ whole genome shotgun (WGS) entry which is preliminary data.</text>
</comment>
<dbReference type="Proteomes" id="UP000257045">
    <property type="component" value="Unassembled WGS sequence"/>
</dbReference>
<dbReference type="EMBL" id="NXLV01000001">
    <property type="protein sequence ID" value="RDU72031.1"/>
    <property type="molecule type" value="Genomic_DNA"/>
</dbReference>
<evidence type="ECO:0000313" key="3">
    <source>
        <dbReference type="Proteomes" id="UP000257045"/>
    </source>
</evidence>
<organism evidence="2 3">
    <name type="scientific">Helicobacter brantae</name>
    <dbReference type="NCBI Taxonomy" id="375927"/>
    <lineage>
        <taxon>Bacteria</taxon>
        <taxon>Pseudomonadati</taxon>
        <taxon>Campylobacterota</taxon>
        <taxon>Epsilonproteobacteria</taxon>
        <taxon>Campylobacterales</taxon>
        <taxon>Helicobacteraceae</taxon>
        <taxon>Helicobacter</taxon>
    </lineage>
</organism>
<dbReference type="RefSeq" id="WP_115568662.1">
    <property type="nucleotide sequence ID" value="NZ_NXLV01000001.1"/>
</dbReference>
<sequence>MKIQTHSQPSNAQTLKVAMQPTSSSSIPQEEKKKFQEEVKFQNALMTKIKELNHKISSLQSYEKTLSLIQEEIGEIESIKSQMANNTNATNLHHRLDSLKTRLKPMLEKINNPLLGSNPTPSIEQVLKNPQKYQELLSKNQEKAQTLLKGFEEEIDGMFEQSVEFDETMLKNPLFKNAHNLATLTPNLSQLL</sequence>
<proteinExistence type="predicted"/>
<name>A0A3D8J5G4_9HELI</name>
<gene>
    <name evidence="2" type="ORF">CQA58_00010</name>
</gene>
<evidence type="ECO:0000313" key="2">
    <source>
        <dbReference type="EMBL" id="RDU72031.1"/>
    </source>
</evidence>